<dbReference type="EMBL" id="JABCIY010000166">
    <property type="protein sequence ID" value="KAF7190980.1"/>
    <property type="molecule type" value="Genomic_DNA"/>
</dbReference>
<proteinExistence type="predicted"/>
<name>A0A8H6RFN2_9PEZI</name>
<gene>
    <name evidence="1" type="ORF">HII31_07672</name>
</gene>
<organism evidence="1 2">
    <name type="scientific">Pseudocercospora fuligena</name>
    <dbReference type="NCBI Taxonomy" id="685502"/>
    <lineage>
        <taxon>Eukaryota</taxon>
        <taxon>Fungi</taxon>
        <taxon>Dikarya</taxon>
        <taxon>Ascomycota</taxon>
        <taxon>Pezizomycotina</taxon>
        <taxon>Dothideomycetes</taxon>
        <taxon>Dothideomycetidae</taxon>
        <taxon>Mycosphaerellales</taxon>
        <taxon>Mycosphaerellaceae</taxon>
        <taxon>Pseudocercospora</taxon>
    </lineage>
</organism>
<dbReference type="AlphaFoldDB" id="A0A8H6RFN2"/>
<accession>A0A8H6RFN2</accession>
<protein>
    <submittedName>
        <fullName evidence="1">Uncharacterized protein</fullName>
    </submittedName>
</protein>
<sequence>MNRPPSLNSLPPGWLGFLDLIPDYLLDGSASSRGQVLACLEMKVRHLTARGLDTAGTAADLVKAIEDGHLTLRGMTPLYHSRNTRDLRKREIFTPLYATDEINNLTFTTYLKTTYLKTTWLTNTNTVTTTPPSSEDDRPLDLTDDVLNNIPSHLWRGPTSFNRIAFWLADVAEEILETNILGANLLLEAAEKLNSAAH</sequence>
<keyword evidence="2" id="KW-1185">Reference proteome</keyword>
<comment type="caution">
    <text evidence="1">The sequence shown here is derived from an EMBL/GenBank/DDBJ whole genome shotgun (WGS) entry which is preliminary data.</text>
</comment>
<reference evidence="1" key="1">
    <citation type="submission" date="2020-04" db="EMBL/GenBank/DDBJ databases">
        <title>Draft genome resource of the tomato pathogen Pseudocercospora fuligena.</title>
        <authorList>
            <person name="Zaccaron A."/>
        </authorList>
    </citation>
    <scope>NUCLEOTIDE SEQUENCE</scope>
    <source>
        <strain evidence="1">PF001</strain>
    </source>
</reference>
<evidence type="ECO:0000313" key="1">
    <source>
        <dbReference type="EMBL" id="KAF7190980.1"/>
    </source>
</evidence>
<evidence type="ECO:0000313" key="2">
    <source>
        <dbReference type="Proteomes" id="UP000660729"/>
    </source>
</evidence>
<dbReference type="Proteomes" id="UP000660729">
    <property type="component" value="Unassembled WGS sequence"/>
</dbReference>